<dbReference type="SUPFAM" id="SSF46785">
    <property type="entry name" value="Winged helix' DNA-binding domain"/>
    <property type="match status" value="1"/>
</dbReference>
<proteinExistence type="inferred from homology"/>
<dbReference type="PANTHER" id="PTHR30126">
    <property type="entry name" value="HTH-TYPE TRANSCRIPTIONAL REGULATOR"/>
    <property type="match status" value="1"/>
</dbReference>
<gene>
    <name evidence="6" type="ORF">DFP87_101498</name>
</gene>
<dbReference type="SUPFAM" id="SSF53850">
    <property type="entry name" value="Periplasmic binding protein-like II"/>
    <property type="match status" value="1"/>
</dbReference>
<evidence type="ECO:0000256" key="2">
    <source>
        <dbReference type="ARBA" id="ARBA00023015"/>
    </source>
</evidence>
<organism evidence="6 7">
    <name type="scientific">Achromobacter marplatensis</name>
    <dbReference type="NCBI Taxonomy" id="470868"/>
    <lineage>
        <taxon>Bacteria</taxon>
        <taxon>Pseudomonadati</taxon>
        <taxon>Pseudomonadota</taxon>
        <taxon>Betaproteobacteria</taxon>
        <taxon>Burkholderiales</taxon>
        <taxon>Alcaligenaceae</taxon>
        <taxon>Achromobacter</taxon>
    </lineage>
</organism>
<dbReference type="PANTHER" id="PTHR30126:SF94">
    <property type="entry name" value="LYSR FAMILY TRANSCRIPTIONAL REGULATOR"/>
    <property type="match status" value="1"/>
</dbReference>
<dbReference type="PROSITE" id="PS50931">
    <property type="entry name" value="HTH_LYSR"/>
    <property type="match status" value="1"/>
</dbReference>
<keyword evidence="4" id="KW-0804">Transcription</keyword>
<dbReference type="Gene3D" id="3.40.190.10">
    <property type="entry name" value="Periplasmic binding protein-like II"/>
    <property type="match status" value="2"/>
</dbReference>
<protein>
    <submittedName>
        <fullName evidence="6">DNA-binding transcriptional LysR family regulator</fullName>
    </submittedName>
</protein>
<dbReference type="Gene3D" id="1.10.10.10">
    <property type="entry name" value="Winged helix-like DNA-binding domain superfamily/Winged helix DNA-binding domain"/>
    <property type="match status" value="1"/>
</dbReference>
<accession>A0ABX9GHD9</accession>
<evidence type="ECO:0000256" key="3">
    <source>
        <dbReference type="ARBA" id="ARBA00023125"/>
    </source>
</evidence>
<dbReference type="RefSeq" id="WP_234818243.1">
    <property type="nucleotide sequence ID" value="NZ_CADIJU010000001.1"/>
</dbReference>
<evidence type="ECO:0000256" key="1">
    <source>
        <dbReference type="ARBA" id="ARBA00009437"/>
    </source>
</evidence>
<dbReference type="InterPro" id="IPR036388">
    <property type="entry name" value="WH-like_DNA-bd_sf"/>
</dbReference>
<dbReference type="EMBL" id="QNRM01000001">
    <property type="protein sequence ID" value="RBP23989.1"/>
    <property type="molecule type" value="Genomic_DNA"/>
</dbReference>
<dbReference type="GO" id="GO:0003677">
    <property type="term" value="F:DNA binding"/>
    <property type="evidence" value="ECO:0007669"/>
    <property type="project" value="UniProtKB-KW"/>
</dbReference>
<dbReference type="CDD" id="cd05466">
    <property type="entry name" value="PBP2_LTTR_substrate"/>
    <property type="match status" value="1"/>
</dbReference>
<keyword evidence="3 6" id="KW-0238">DNA-binding</keyword>
<evidence type="ECO:0000259" key="5">
    <source>
        <dbReference type="PROSITE" id="PS50931"/>
    </source>
</evidence>
<feature type="domain" description="HTH lysR-type" evidence="5">
    <location>
        <begin position="1"/>
        <end position="58"/>
    </location>
</feature>
<name>A0ABX9GHD9_9BURK</name>
<reference evidence="6 7" key="1">
    <citation type="submission" date="2018-06" db="EMBL/GenBank/DDBJ databases">
        <title>Genomic Encyclopedia of Type Strains, Phase III (KMG-III): the genomes of soil and plant-associated and newly described type strains.</title>
        <authorList>
            <person name="Whitman W."/>
        </authorList>
    </citation>
    <scope>NUCLEOTIDE SEQUENCE [LARGE SCALE GENOMIC DNA]</scope>
    <source>
        <strain evidence="6 7">CECT 7342</strain>
    </source>
</reference>
<dbReference type="InterPro" id="IPR000847">
    <property type="entry name" value="LysR_HTH_N"/>
</dbReference>
<evidence type="ECO:0000313" key="7">
    <source>
        <dbReference type="Proteomes" id="UP000252124"/>
    </source>
</evidence>
<sequence>MTLKQLEAFYWAATCKNFAIAANRLNISVSSLSKRIGELEASIGADLFSRSARSATLTALGEQLVPHAKDLLRNADQFMQQASNNLTYSGRCRFGAGELTSITWMPRLIEEIQRAHPNLLVEPYVGVGELVERGLEEGDLDFAVIAGPSSRASIASHLIGSADFEWVASSRAVPDPAALTPADLPGLTLITQPQSSGVIRMLDDWLTEQGVSPGRTQCCNSWGAIAGMLRQGLGLGFLPTAWARILIQRGDLHRLPGLAPLRPCPTPSSGGATTRGPCWKACACWRRTRWISRHRLEWCERANCLLKVALNSENYSLYLRFRHG</sequence>
<dbReference type="GeneID" id="99729073"/>
<keyword evidence="2" id="KW-0805">Transcription regulation</keyword>
<dbReference type="Proteomes" id="UP000252124">
    <property type="component" value="Unassembled WGS sequence"/>
</dbReference>
<comment type="caution">
    <text evidence="6">The sequence shown here is derived from an EMBL/GenBank/DDBJ whole genome shotgun (WGS) entry which is preliminary data.</text>
</comment>
<dbReference type="Pfam" id="PF00126">
    <property type="entry name" value="HTH_1"/>
    <property type="match status" value="1"/>
</dbReference>
<dbReference type="Pfam" id="PF03466">
    <property type="entry name" value="LysR_substrate"/>
    <property type="match status" value="1"/>
</dbReference>
<keyword evidence="7" id="KW-1185">Reference proteome</keyword>
<dbReference type="InterPro" id="IPR005119">
    <property type="entry name" value="LysR_subst-bd"/>
</dbReference>
<comment type="similarity">
    <text evidence="1">Belongs to the LysR transcriptional regulatory family.</text>
</comment>
<evidence type="ECO:0000313" key="6">
    <source>
        <dbReference type="EMBL" id="RBP23989.1"/>
    </source>
</evidence>
<dbReference type="InterPro" id="IPR036390">
    <property type="entry name" value="WH_DNA-bd_sf"/>
</dbReference>
<evidence type="ECO:0000256" key="4">
    <source>
        <dbReference type="ARBA" id="ARBA00023163"/>
    </source>
</evidence>